<sequence>MHKLLIVIGFCLVTFLGVISCYDEHNTFGDRLVDSDLRNIRMDTSSIITTAVLIDSLETSGKQVVLAGRYLHPVWGKVSAASYIPYLRPEYSTEADVTVLFDSLMLILSGNSSFVGDTTLLQQYSIHLLSEKIMLNDNGYLYNNSSFVYESEPLAVYSFMPRPNVAEKLEIRLPDKLGQDLLTRFHNLDESVAVNHFEDYFKGIVIVPDVQSYSLLGFQVSDSLSALVLHYHIEGGYENHQQLVFSPNTVTQFNQLTHDRLDTPMEPYPLKKVEIPSADLGNRGLLFAGIGWYTRLEFPYLNNIMEQGEYVHIEKAGLKIYPEYGTYSDFNALPDSIFLYIADENNVVTDAVKDYLGKQVQGGKLVKDDLFLGNTYYYFDVTQFMKEELGASGKYKHNLQLVFNSDDYTKTLKNLTFSAPNGQNPIILQLNYKIYESY</sequence>
<name>A0A174UC13_BACT4</name>
<evidence type="ECO:0000313" key="2">
    <source>
        <dbReference type="Proteomes" id="UP000095576"/>
    </source>
</evidence>
<protein>
    <submittedName>
        <fullName evidence="1">Putative lipoprotein</fullName>
    </submittedName>
</protein>
<keyword evidence="1" id="KW-0449">Lipoprotein</keyword>
<reference evidence="1 2" key="1">
    <citation type="submission" date="2015-09" db="EMBL/GenBank/DDBJ databases">
        <authorList>
            <consortium name="Pathogen Informatics"/>
        </authorList>
    </citation>
    <scope>NUCLEOTIDE SEQUENCE [LARGE SCALE GENOMIC DNA]</scope>
    <source>
        <strain evidence="1 2">2789STDY5834899</strain>
    </source>
</reference>
<dbReference type="Pfam" id="PF14092">
    <property type="entry name" value="DUF4270"/>
    <property type="match status" value="1"/>
</dbReference>
<evidence type="ECO:0000313" key="1">
    <source>
        <dbReference type="EMBL" id="CUQ19903.1"/>
    </source>
</evidence>
<proteinExistence type="predicted"/>
<dbReference type="RefSeq" id="WP_055301186.1">
    <property type="nucleotide sequence ID" value="NZ_CZAP01000030.1"/>
</dbReference>
<accession>A0A174UC13</accession>
<organism evidence="1 2">
    <name type="scientific">Bacteroides thetaiotaomicron</name>
    <dbReference type="NCBI Taxonomy" id="818"/>
    <lineage>
        <taxon>Bacteria</taxon>
        <taxon>Pseudomonadati</taxon>
        <taxon>Bacteroidota</taxon>
        <taxon>Bacteroidia</taxon>
        <taxon>Bacteroidales</taxon>
        <taxon>Bacteroidaceae</taxon>
        <taxon>Bacteroides</taxon>
    </lineage>
</organism>
<dbReference type="InterPro" id="IPR025366">
    <property type="entry name" value="DUF4270"/>
</dbReference>
<dbReference type="Proteomes" id="UP000095576">
    <property type="component" value="Unassembled WGS sequence"/>
</dbReference>
<gene>
    <name evidence="1" type="ORF">ERS852511_04733</name>
</gene>
<dbReference type="PROSITE" id="PS51257">
    <property type="entry name" value="PROKAR_LIPOPROTEIN"/>
    <property type="match status" value="1"/>
</dbReference>
<dbReference type="EMBL" id="CZAP01000030">
    <property type="protein sequence ID" value="CUQ19903.1"/>
    <property type="molecule type" value="Genomic_DNA"/>
</dbReference>
<dbReference type="AlphaFoldDB" id="A0A174UC13"/>